<reference evidence="8 9" key="1">
    <citation type="journal article" date="2015" name="Proc. Natl. Acad. Sci. U.S.A.">
        <title>The resurrection genome of Boea hygrometrica: A blueprint for survival of dehydration.</title>
        <authorList>
            <person name="Xiao L."/>
            <person name="Yang G."/>
            <person name="Zhang L."/>
            <person name="Yang X."/>
            <person name="Zhao S."/>
            <person name="Ji Z."/>
            <person name="Zhou Q."/>
            <person name="Hu M."/>
            <person name="Wang Y."/>
            <person name="Chen M."/>
            <person name="Xu Y."/>
            <person name="Jin H."/>
            <person name="Xiao X."/>
            <person name="Hu G."/>
            <person name="Bao F."/>
            <person name="Hu Y."/>
            <person name="Wan P."/>
            <person name="Li L."/>
            <person name="Deng X."/>
            <person name="Kuang T."/>
            <person name="Xiang C."/>
            <person name="Zhu J.K."/>
            <person name="Oliver M.J."/>
            <person name="He Y."/>
        </authorList>
    </citation>
    <scope>NUCLEOTIDE SEQUENCE [LARGE SCALE GENOMIC DNA]</scope>
    <source>
        <strain evidence="9">cv. XS01</strain>
    </source>
</reference>
<dbReference type="PROSITE" id="PS51704">
    <property type="entry name" value="GP_PDE"/>
    <property type="match status" value="1"/>
</dbReference>
<dbReference type="GO" id="GO:0008889">
    <property type="term" value="F:glycerophosphodiester phosphodiesterase activity"/>
    <property type="evidence" value="ECO:0007669"/>
    <property type="project" value="UniProtKB-EC"/>
</dbReference>
<comment type="catalytic activity">
    <reaction evidence="6">
        <text>a sn-glycero-3-phosphodiester + H2O = an alcohol + sn-glycerol 3-phosphate + H(+)</text>
        <dbReference type="Rhea" id="RHEA:12969"/>
        <dbReference type="ChEBI" id="CHEBI:15377"/>
        <dbReference type="ChEBI" id="CHEBI:15378"/>
        <dbReference type="ChEBI" id="CHEBI:30879"/>
        <dbReference type="ChEBI" id="CHEBI:57597"/>
        <dbReference type="ChEBI" id="CHEBI:83408"/>
        <dbReference type="EC" id="3.1.4.46"/>
    </reaction>
</comment>
<accession>A0A2Z7A033</accession>
<evidence type="ECO:0000256" key="6">
    <source>
        <dbReference type="ARBA" id="ARBA00047512"/>
    </source>
</evidence>
<dbReference type="GO" id="GO:0016853">
    <property type="term" value="F:isomerase activity"/>
    <property type="evidence" value="ECO:0007669"/>
    <property type="project" value="InterPro"/>
</dbReference>
<dbReference type="Pfam" id="PF03009">
    <property type="entry name" value="GDPD"/>
    <property type="match status" value="1"/>
</dbReference>
<keyword evidence="4" id="KW-0319">Glycerol metabolism</keyword>
<dbReference type="GO" id="GO:0030246">
    <property type="term" value="F:carbohydrate binding"/>
    <property type="evidence" value="ECO:0007669"/>
    <property type="project" value="InterPro"/>
</dbReference>
<dbReference type="InterPro" id="IPR017946">
    <property type="entry name" value="PLC-like_Pdiesterase_TIM-brl"/>
</dbReference>
<comment type="similarity">
    <text evidence="1">Belongs to the glycerophosphoryl diester phosphodiesterase family.</text>
</comment>
<gene>
    <name evidence="8" type="ORF">F511_04304</name>
</gene>
<evidence type="ECO:0000256" key="2">
    <source>
        <dbReference type="ARBA" id="ARBA00012247"/>
    </source>
</evidence>
<dbReference type="Gene3D" id="3.20.20.190">
    <property type="entry name" value="Phosphatidylinositol (PI) phosphodiesterase"/>
    <property type="match status" value="1"/>
</dbReference>
<feature type="domain" description="GP-PDE" evidence="7">
    <location>
        <begin position="219"/>
        <end position="545"/>
    </location>
</feature>
<dbReference type="Proteomes" id="UP000250235">
    <property type="component" value="Unassembled WGS sequence"/>
</dbReference>
<evidence type="ECO:0000313" key="8">
    <source>
        <dbReference type="EMBL" id="KZV14779.1"/>
    </source>
</evidence>
<dbReference type="SUPFAM" id="SSF74650">
    <property type="entry name" value="Galactose mutarotase-like"/>
    <property type="match status" value="1"/>
</dbReference>
<evidence type="ECO:0000256" key="3">
    <source>
        <dbReference type="ARBA" id="ARBA00022729"/>
    </source>
</evidence>
<dbReference type="CDD" id="cd08602">
    <property type="entry name" value="GDPD_ScGlpQ1_like"/>
    <property type="match status" value="1"/>
</dbReference>
<dbReference type="Gene3D" id="2.70.98.10">
    <property type="match status" value="1"/>
</dbReference>
<dbReference type="AlphaFoldDB" id="A0A2Z7A033"/>
<dbReference type="GO" id="GO:0006629">
    <property type="term" value="P:lipid metabolic process"/>
    <property type="evidence" value="ECO:0007669"/>
    <property type="project" value="InterPro"/>
</dbReference>
<evidence type="ECO:0000259" key="7">
    <source>
        <dbReference type="PROSITE" id="PS51704"/>
    </source>
</evidence>
<dbReference type="PANTHER" id="PTHR43620">
    <property type="entry name" value="GLYCEROPHOSPHORYL DIESTER PHOSPHODIESTERASE"/>
    <property type="match status" value="1"/>
</dbReference>
<evidence type="ECO:0000256" key="5">
    <source>
        <dbReference type="ARBA" id="ARBA00022801"/>
    </source>
</evidence>
<sequence>MLPWAGRVRHGRFDFRGRHCELPVDLGAHAIHGVGLALPWQVEEHTPTRAVLALRLPGDARWPFGGSARQCIEAGERHLRLTLTLSAGEQAMPATLGWHPWFPKPDALDFRPERYYPRDAEGIAQWPLRDPPPGPWDDCFVNREPVLLRRGGQCLRLSSDCDHWVVYDEPAHATCVEPQSGPPDAGEEAERGHRWITYAHGLTAATGSAMNGKPLAARVQVIAHRGASAQLPEHTLAAYARAIADGADFIEPDLVMTRDGVLLSRHENEISGTTDVAAHPEFAARRTVKRIDGVAVEGWFAEDFTLAELKTLRARERLPELRGTAHDGLYPLATFAEIVALAAACGRRVGIIPEIKHGTYFRGIGLPLEDALLDALAAHAYTRAAPVEIQSFEVGNLQYLDRERRRRGMTNLRLLQLLGEPHEQPYDLAAAGGTLDYAAMMMSRGLREIASYADAIGPSSRALLPLTPDGRLGAATTLSRDAHAAGLEVHAYTFRPENAFLPPALRAGDDAQRNEAGSLAEIRAGIAAGMDAFFTDDPAIGRRAVDGT</sequence>
<dbReference type="SUPFAM" id="SSF51695">
    <property type="entry name" value="PLC-like phosphodiesterases"/>
    <property type="match status" value="1"/>
</dbReference>
<evidence type="ECO:0000256" key="4">
    <source>
        <dbReference type="ARBA" id="ARBA00022798"/>
    </source>
</evidence>
<keyword evidence="5" id="KW-0378">Hydrolase</keyword>
<keyword evidence="3" id="KW-0732">Signal</keyword>
<dbReference type="GO" id="GO:0006071">
    <property type="term" value="P:glycerol metabolic process"/>
    <property type="evidence" value="ECO:0007669"/>
    <property type="project" value="UniProtKB-KW"/>
</dbReference>
<evidence type="ECO:0000256" key="1">
    <source>
        <dbReference type="ARBA" id="ARBA00007277"/>
    </source>
</evidence>
<name>A0A2Z7A033_9LAMI</name>
<dbReference type="InterPro" id="IPR030395">
    <property type="entry name" value="GP_PDE_dom"/>
</dbReference>
<proteinExistence type="inferred from homology"/>
<dbReference type="EC" id="3.1.4.46" evidence="2"/>
<dbReference type="Pfam" id="PF01263">
    <property type="entry name" value="Aldose_epim"/>
    <property type="match status" value="1"/>
</dbReference>
<dbReference type="InterPro" id="IPR011013">
    <property type="entry name" value="Gal_mutarotase_sf_dom"/>
</dbReference>
<keyword evidence="9" id="KW-1185">Reference proteome</keyword>
<dbReference type="PANTHER" id="PTHR43620:SF7">
    <property type="entry name" value="GLYCEROPHOSPHODIESTER PHOSPHODIESTERASE GDPD5-RELATED"/>
    <property type="match status" value="1"/>
</dbReference>
<organism evidence="8 9">
    <name type="scientific">Dorcoceras hygrometricum</name>
    <dbReference type="NCBI Taxonomy" id="472368"/>
    <lineage>
        <taxon>Eukaryota</taxon>
        <taxon>Viridiplantae</taxon>
        <taxon>Streptophyta</taxon>
        <taxon>Embryophyta</taxon>
        <taxon>Tracheophyta</taxon>
        <taxon>Spermatophyta</taxon>
        <taxon>Magnoliopsida</taxon>
        <taxon>eudicotyledons</taxon>
        <taxon>Gunneridae</taxon>
        <taxon>Pentapetalae</taxon>
        <taxon>asterids</taxon>
        <taxon>lamiids</taxon>
        <taxon>Lamiales</taxon>
        <taxon>Gesneriaceae</taxon>
        <taxon>Didymocarpoideae</taxon>
        <taxon>Trichosporeae</taxon>
        <taxon>Loxocarpinae</taxon>
        <taxon>Dorcoceras</taxon>
    </lineage>
</organism>
<dbReference type="EMBL" id="KV020185">
    <property type="protein sequence ID" value="KZV14779.1"/>
    <property type="molecule type" value="Genomic_DNA"/>
</dbReference>
<dbReference type="OrthoDB" id="1058301at2759"/>
<evidence type="ECO:0000313" key="9">
    <source>
        <dbReference type="Proteomes" id="UP000250235"/>
    </source>
</evidence>
<dbReference type="InterPro" id="IPR008183">
    <property type="entry name" value="Aldose_1/G6P_1-epimerase"/>
</dbReference>
<protein>
    <recommendedName>
        <fullName evidence="2">glycerophosphodiester phosphodiesterase</fullName>
        <ecNumber evidence="2">3.1.4.46</ecNumber>
    </recommendedName>
</protein>
<dbReference type="InterPro" id="IPR014718">
    <property type="entry name" value="GH-type_carb-bd"/>
</dbReference>